<keyword evidence="7" id="KW-1185">Reference proteome</keyword>
<dbReference type="EMBL" id="BSPL01000023">
    <property type="protein sequence ID" value="GLS72517.1"/>
    <property type="molecule type" value="Genomic_DNA"/>
</dbReference>
<dbReference type="SMART" id="SM00422">
    <property type="entry name" value="HTH_MERR"/>
    <property type="match status" value="1"/>
</dbReference>
<evidence type="ECO:0000256" key="2">
    <source>
        <dbReference type="ARBA" id="ARBA00023125"/>
    </source>
</evidence>
<dbReference type="RefSeq" id="WP_007563954.1">
    <property type="nucleotide sequence ID" value="NZ_BSPL01000023.1"/>
</dbReference>
<evidence type="ECO:0000256" key="4">
    <source>
        <dbReference type="SAM" id="MobiDB-lite"/>
    </source>
</evidence>
<comment type="caution">
    <text evidence="6">The sequence shown here is derived from an EMBL/GenBank/DDBJ whole genome shotgun (WGS) entry which is preliminary data.</text>
</comment>
<dbReference type="CDD" id="cd04785">
    <property type="entry name" value="HTH_CadR-PbrR-like"/>
    <property type="match status" value="1"/>
</dbReference>
<accession>A0AA37TI64</accession>
<dbReference type="Pfam" id="PF13411">
    <property type="entry name" value="MerR_1"/>
    <property type="match status" value="1"/>
</dbReference>
<organism evidence="6 7">
    <name type="scientific">Methylobacterium tardum</name>
    <dbReference type="NCBI Taxonomy" id="374432"/>
    <lineage>
        <taxon>Bacteria</taxon>
        <taxon>Pseudomonadati</taxon>
        <taxon>Pseudomonadota</taxon>
        <taxon>Alphaproteobacteria</taxon>
        <taxon>Hyphomicrobiales</taxon>
        <taxon>Methylobacteriaceae</taxon>
        <taxon>Methylobacterium</taxon>
    </lineage>
</organism>
<proteinExistence type="predicted"/>
<dbReference type="Proteomes" id="UP001157440">
    <property type="component" value="Unassembled WGS sequence"/>
</dbReference>
<dbReference type="PANTHER" id="PTHR30204">
    <property type="entry name" value="REDOX-CYCLING DRUG-SENSING TRANSCRIPTIONAL ACTIVATOR SOXR"/>
    <property type="match status" value="1"/>
</dbReference>
<keyword evidence="1" id="KW-0805">Transcription regulation</keyword>
<evidence type="ECO:0000313" key="7">
    <source>
        <dbReference type="Proteomes" id="UP001157440"/>
    </source>
</evidence>
<evidence type="ECO:0000256" key="3">
    <source>
        <dbReference type="ARBA" id="ARBA00023163"/>
    </source>
</evidence>
<dbReference type="GO" id="GO:0003700">
    <property type="term" value="F:DNA-binding transcription factor activity"/>
    <property type="evidence" value="ECO:0007669"/>
    <property type="project" value="InterPro"/>
</dbReference>
<evidence type="ECO:0000259" key="5">
    <source>
        <dbReference type="PROSITE" id="PS50937"/>
    </source>
</evidence>
<dbReference type="Gene3D" id="1.10.1660.10">
    <property type="match status" value="1"/>
</dbReference>
<feature type="compositionally biased region" description="Basic and acidic residues" evidence="4">
    <location>
        <begin position="172"/>
        <end position="181"/>
    </location>
</feature>
<dbReference type="PANTHER" id="PTHR30204:SF94">
    <property type="entry name" value="HEAVY METAL-DEPENDENT TRANSCRIPTIONAL REGULATOR HI_0293-RELATED"/>
    <property type="match status" value="1"/>
</dbReference>
<dbReference type="GO" id="GO:0003677">
    <property type="term" value="F:DNA binding"/>
    <property type="evidence" value="ECO:0007669"/>
    <property type="project" value="UniProtKB-KW"/>
</dbReference>
<dbReference type="InterPro" id="IPR047057">
    <property type="entry name" value="MerR_fam"/>
</dbReference>
<name>A0AA37TI64_9HYPH</name>
<gene>
    <name evidence="6" type="ORF">GCM10007890_45320</name>
</gene>
<sequence>MELSIGELSRRTGVLATTIRYYETADLMPPPPRTEGGRRRYGRADIERLAFIRHARELGFEVDAIRELLALAAQPDRSCAEVDKIARRHMAEVERRIERLMALKGELARMTDACGQGRVGECRVIEVLSDHACCEDEGHRATRSRRPTRPEAKQGARPRSASSSTFDQEDDMIFREGRAQP</sequence>
<evidence type="ECO:0000256" key="1">
    <source>
        <dbReference type="ARBA" id="ARBA00023015"/>
    </source>
</evidence>
<keyword evidence="3" id="KW-0804">Transcription</keyword>
<reference evidence="7" key="1">
    <citation type="journal article" date="2019" name="Int. J. Syst. Evol. Microbiol.">
        <title>The Global Catalogue of Microorganisms (GCM) 10K type strain sequencing project: providing services to taxonomists for standard genome sequencing and annotation.</title>
        <authorList>
            <consortium name="The Broad Institute Genomics Platform"/>
            <consortium name="The Broad Institute Genome Sequencing Center for Infectious Disease"/>
            <person name="Wu L."/>
            <person name="Ma J."/>
        </authorList>
    </citation>
    <scope>NUCLEOTIDE SEQUENCE [LARGE SCALE GENOMIC DNA]</scope>
    <source>
        <strain evidence="7">NBRC 103632</strain>
    </source>
</reference>
<evidence type="ECO:0000313" key="6">
    <source>
        <dbReference type="EMBL" id="GLS72517.1"/>
    </source>
</evidence>
<dbReference type="PROSITE" id="PS50937">
    <property type="entry name" value="HTH_MERR_2"/>
    <property type="match status" value="1"/>
</dbReference>
<feature type="domain" description="HTH merR-type" evidence="5">
    <location>
        <begin position="1"/>
        <end position="71"/>
    </location>
</feature>
<dbReference type="PRINTS" id="PR00040">
    <property type="entry name" value="HTHMERR"/>
</dbReference>
<dbReference type="InterPro" id="IPR000551">
    <property type="entry name" value="MerR-type_HTH_dom"/>
</dbReference>
<keyword evidence="2" id="KW-0238">DNA-binding</keyword>
<dbReference type="InterPro" id="IPR009061">
    <property type="entry name" value="DNA-bd_dom_put_sf"/>
</dbReference>
<dbReference type="GeneID" id="96605330"/>
<dbReference type="SUPFAM" id="SSF46955">
    <property type="entry name" value="Putative DNA-binding domain"/>
    <property type="match status" value="1"/>
</dbReference>
<feature type="region of interest" description="Disordered" evidence="4">
    <location>
        <begin position="136"/>
        <end position="181"/>
    </location>
</feature>
<protein>
    <submittedName>
        <fullName evidence="6">MerR family transcriptional regulator</fullName>
    </submittedName>
</protein>
<dbReference type="AlphaFoldDB" id="A0AA37TI64"/>